<dbReference type="EMBL" id="PDUG01000006">
    <property type="protein sequence ID" value="PIC18238.1"/>
    <property type="molecule type" value="Genomic_DNA"/>
</dbReference>
<accession>A0A2G5STF5</accession>
<gene>
    <name evidence="1" type="primary">Cnig_chr_X.g24201</name>
    <name evidence="1" type="ORF">B9Z55_024201</name>
</gene>
<dbReference type="Proteomes" id="UP000230233">
    <property type="component" value="Chromosome X"/>
</dbReference>
<evidence type="ECO:0000313" key="1">
    <source>
        <dbReference type="EMBL" id="PIC18238.1"/>
    </source>
</evidence>
<reference evidence="2" key="1">
    <citation type="submission" date="2017-10" db="EMBL/GenBank/DDBJ databases">
        <title>Rapid genome shrinkage in a self-fertile nematode reveals novel sperm competition proteins.</title>
        <authorList>
            <person name="Yin D."/>
            <person name="Schwarz E.M."/>
            <person name="Thomas C.G."/>
            <person name="Felde R.L."/>
            <person name="Korf I.F."/>
            <person name="Cutter A.D."/>
            <person name="Schartner C.M."/>
            <person name="Ralston E.J."/>
            <person name="Meyer B.J."/>
            <person name="Haag E.S."/>
        </authorList>
    </citation>
    <scope>NUCLEOTIDE SEQUENCE [LARGE SCALE GENOMIC DNA]</scope>
    <source>
        <strain evidence="2">JU1422</strain>
    </source>
</reference>
<protein>
    <submittedName>
        <fullName evidence="1">Uncharacterized protein</fullName>
    </submittedName>
</protein>
<proteinExistence type="predicted"/>
<organism evidence="1 2">
    <name type="scientific">Caenorhabditis nigoni</name>
    <dbReference type="NCBI Taxonomy" id="1611254"/>
    <lineage>
        <taxon>Eukaryota</taxon>
        <taxon>Metazoa</taxon>
        <taxon>Ecdysozoa</taxon>
        <taxon>Nematoda</taxon>
        <taxon>Chromadorea</taxon>
        <taxon>Rhabditida</taxon>
        <taxon>Rhabditina</taxon>
        <taxon>Rhabditomorpha</taxon>
        <taxon>Rhabditoidea</taxon>
        <taxon>Rhabditidae</taxon>
        <taxon>Peloderinae</taxon>
        <taxon>Caenorhabditis</taxon>
    </lineage>
</organism>
<sequence length="110" mass="12753">MTSSQFAASCHRILNRRMPVKASIKIRTIVVVEKTSRRPPVCELANILPVRHKTNMSQSAFEKRIQKRITIRIRSIPQILAPQSVHYTLTVKRLIRTPRDILVVVRIFDL</sequence>
<name>A0A2G5STF5_9PELO</name>
<keyword evidence="2" id="KW-1185">Reference proteome</keyword>
<comment type="caution">
    <text evidence="1">The sequence shown here is derived from an EMBL/GenBank/DDBJ whole genome shotgun (WGS) entry which is preliminary data.</text>
</comment>
<evidence type="ECO:0000313" key="2">
    <source>
        <dbReference type="Proteomes" id="UP000230233"/>
    </source>
</evidence>
<dbReference type="AlphaFoldDB" id="A0A2G5STF5"/>